<feature type="region of interest" description="Disordered" evidence="1">
    <location>
        <begin position="30"/>
        <end position="77"/>
    </location>
</feature>
<evidence type="ECO:0000313" key="2">
    <source>
        <dbReference type="EMBL" id="CAF4442524.1"/>
    </source>
</evidence>
<gene>
    <name evidence="2" type="ORF">OXD698_LOCUS53906</name>
</gene>
<feature type="non-terminal residue" evidence="2">
    <location>
        <position position="102"/>
    </location>
</feature>
<reference evidence="2" key="1">
    <citation type="submission" date="2021-02" db="EMBL/GenBank/DDBJ databases">
        <authorList>
            <person name="Nowell W R."/>
        </authorList>
    </citation>
    <scope>NUCLEOTIDE SEQUENCE</scope>
</reference>
<protein>
    <submittedName>
        <fullName evidence="2">Uncharacterized protein</fullName>
    </submittedName>
</protein>
<evidence type="ECO:0000313" key="3">
    <source>
        <dbReference type="Proteomes" id="UP000663844"/>
    </source>
</evidence>
<name>A0A820RWE0_9BILA</name>
<evidence type="ECO:0000256" key="1">
    <source>
        <dbReference type="SAM" id="MobiDB-lite"/>
    </source>
</evidence>
<comment type="caution">
    <text evidence="2">The sequence shown here is derived from an EMBL/GenBank/DDBJ whole genome shotgun (WGS) entry which is preliminary data.</text>
</comment>
<dbReference type="EMBL" id="CAJOAZ010031782">
    <property type="protein sequence ID" value="CAF4442524.1"/>
    <property type="molecule type" value="Genomic_DNA"/>
</dbReference>
<accession>A0A820RWE0</accession>
<feature type="compositionally biased region" description="Low complexity" evidence="1">
    <location>
        <begin position="30"/>
        <end position="44"/>
    </location>
</feature>
<proteinExistence type="predicted"/>
<feature type="compositionally biased region" description="Low complexity" evidence="1">
    <location>
        <begin position="63"/>
        <end position="77"/>
    </location>
</feature>
<feature type="compositionally biased region" description="Polar residues" evidence="1">
    <location>
        <begin position="53"/>
        <end position="62"/>
    </location>
</feature>
<organism evidence="2 3">
    <name type="scientific">Adineta steineri</name>
    <dbReference type="NCBI Taxonomy" id="433720"/>
    <lineage>
        <taxon>Eukaryota</taxon>
        <taxon>Metazoa</taxon>
        <taxon>Spiralia</taxon>
        <taxon>Gnathifera</taxon>
        <taxon>Rotifera</taxon>
        <taxon>Eurotatoria</taxon>
        <taxon>Bdelloidea</taxon>
        <taxon>Adinetida</taxon>
        <taxon>Adinetidae</taxon>
        <taxon>Adineta</taxon>
    </lineage>
</organism>
<dbReference type="AlphaFoldDB" id="A0A820RWE0"/>
<sequence>MQPHSSKILRDLTNAISSYVQSYFNSAAISSNSTTTSGQTNTTNVAISDKKSSGASTTSKLDSTSTYSSNVSNGTGGSSNTILFAYRNLLVPQYVTYTQGQA</sequence>
<dbReference type="Proteomes" id="UP000663844">
    <property type="component" value="Unassembled WGS sequence"/>
</dbReference>